<dbReference type="Proteomes" id="UP000236316">
    <property type="component" value="Segment"/>
</dbReference>
<keyword evidence="2" id="KW-1185">Reference proteome</keyword>
<name>A0A2I2L399_9VIRU</name>
<gene>
    <name evidence="1" type="ORF">ORPV_108</name>
</gene>
<protein>
    <submittedName>
        <fullName evidence="1">Uncharacterized protein</fullName>
    </submittedName>
</protein>
<evidence type="ECO:0000313" key="1">
    <source>
        <dbReference type="EMBL" id="SNW62012.1"/>
    </source>
</evidence>
<evidence type="ECO:0000313" key="2">
    <source>
        <dbReference type="Proteomes" id="UP000236316"/>
    </source>
</evidence>
<dbReference type="EMBL" id="LT906555">
    <property type="protein sequence ID" value="SNW62012.1"/>
    <property type="molecule type" value="Genomic_DNA"/>
</dbReference>
<organism evidence="1">
    <name type="scientific">Orpheovirus IHUMI-LCC2</name>
    <dbReference type="NCBI Taxonomy" id="2023057"/>
    <lineage>
        <taxon>Viruses</taxon>
        <taxon>Varidnaviria</taxon>
        <taxon>Bamfordvirae</taxon>
        <taxon>Nucleocytoviricota</taxon>
        <taxon>Megaviricetes</taxon>
        <taxon>Pimascovirales</taxon>
        <taxon>Ocovirineae</taxon>
        <taxon>Orpheoviridae</taxon>
        <taxon>Alphaorpheovirus</taxon>
        <taxon>Alphaorpheovirus massiliense</taxon>
    </lineage>
</organism>
<dbReference type="RefSeq" id="YP_009448314.1">
    <property type="nucleotide sequence ID" value="NC_036594.1"/>
</dbReference>
<accession>A0A2I2L399</accession>
<proteinExistence type="predicted"/>
<reference evidence="1" key="1">
    <citation type="submission" date="2017-08" db="EMBL/GenBank/DDBJ databases">
        <authorList>
            <consortium name="Urmite Genomes"/>
        </authorList>
    </citation>
    <scope>NUCLEOTIDE SEQUENCE [LARGE SCALE GENOMIC DNA]</scope>
    <source>
        <strain evidence="1">IHUMI-LCC2</strain>
    </source>
</reference>
<dbReference type="KEGG" id="vg:35381731"/>
<dbReference type="GeneID" id="35381731"/>
<sequence length="325" mass="35909">MSCIDLLGVPFRYCIINENGNDATGEFSIFLDRIFRRNRPFRTVAGAIRARLNDPGIPPDRKVQATLTSDITEGGNVQIPRNFVLASGDNITGSYNVGLVRRWTVNGNISSVLTSFASIHIIANNYNANGGCVYMVLPSRMELRGQLINTRGENKNKNKATLTIDGKADVRIDDLTLIGDAAVEVKSGSLEVNGGQVTIIKEIPITRTPIQISKDASVVIIKTNLQYETQDLTPLFYVEGELRSTKSEYTSNSNFVFHDSHSPNIYHMQDILDINDGVKDIVRGKQNKVKYINVVNKADNSQLINTNTAQYSFFLDNGDIVSSSN</sequence>